<sequence>MKRSDRRMRKLTLTENMTPIDKKLIEKGMTRSDLSKQSGVPLRTIESWCRRLRVPRDVYQLLKLAKVLGCQIEDLIEPEAGEKKQEE</sequence>
<dbReference type="Gene3D" id="1.10.260.40">
    <property type="entry name" value="lambda repressor-like DNA-binding domains"/>
    <property type="match status" value="1"/>
</dbReference>
<evidence type="ECO:0000313" key="5">
    <source>
        <dbReference type="Proteomes" id="UP000220157"/>
    </source>
</evidence>
<accession>A0A2A7AQJ1</accession>
<protein>
    <recommendedName>
        <fullName evidence="1">HTH cro/C1-type domain-containing protein</fullName>
    </recommendedName>
</protein>
<dbReference type="GO" id="GO:0003677">
    <property type="term" value="F:DNA binding"/>
    <property type="evidence" value="ECO:0007669"/>
    <property type="project" value="InterPro"/>
</dbReference>
<evidence type="ECO:0000313" key="4">
    <source>
        <dbReference type="Proteomes" id="UP000220005"/>
    </source>
</evidence>
<dbReference type="AlphaFoldDB" id="A0A2A7AQJ1"/>
<proteinExistence type="predicted"/>
<comment type="caution">
    <text evidence="3">The sequence shown here is derived from an EMBL/GenBank/DDBJ whole genome shotgun (WGS) entry which is preliminary data.</text>
</comment>
<reference evidence="3" key="2">
    <citation type="submission" date="2017-07" db="EMBL/GenBank/DDBJ databases">
        <authorList>
            <person name="Sun Z.S."/>
            <person name="Albrecht U."/>
            <person name="Echele G."/>
            <person name="Lee C.C."/>
        </authorList>
    </citation>
    <scope>NUCLEOTIDE SEQUENCE</scope>
    <source>
        <strain evidence="2">CNCM I 4573</strain>
        <strain evidence="3">CNCM I 4575</strain>
    </source>
</reference>
<dbReference type="SUPFAM" id="SSF47413">
    <property type="entry name" value="lambda repressor-like DNA-binding domains"/>
    <property type="match status" value="1"/>
</dbReference>
<dbReference type="Proteomes" id="UP000220157">
    <property type="component" value="Unassembled WGS sequence"/>
</dbReference>
<dbReference type="CDD" id="cd00093">
    <property type="entry name" value="HTH_XRE"/>
    <property type="match status" value="1"/>
</dbReference>
<gene>
    <name evidence="2" type="ORF">CGS56_13835</name>
    <name evidence="3" type="ORF">CGS58_06785</name>
</gene>
<feature type="domain" description="HTH cro/C1-type" evidence="1">
    <location>
        <begin position="26"/>
        <end position="75"/>
    </location>
</feature>
<dbReference type="EMBL" id="NMTW01000053">
    <property type="protein sequence ID" value="PDX74119.1"/>
    <property type="molecule type" value="Genomic_DNA"/>
</dbReference>
<dbReference type="InterPro" id="IPR001387">
    <property type="entry name" value="Cro/C1-type_HTH"/>
</dbReference>
<evidence type="ECO:0000259" key="1">
    <source>
        <dbReference type="PROSITE" id="PS50943"/>
    </source>
</evidence>
<organism evidence="3 4">
    <name type="scientific">Faecalibacterium prausnitzii</name>
    <dbReference type="NCBI Taxonomy" id="853"/>
    <lineage>
        <taxon>Bacteria</taxon>
        <taxon>Bacillati</taxon>
        <taxon>Bacillota</taxon>
        <taxon>Clostridia</taxon>
        <taxon>Eubacteriales</taxon>
        <taxon>Oscillospiraceae</taxon>
        <taxon>Faecalibacterium</taxon>
    </lineage>
</organism>
<evidence type="ECO:0000313" key="3">
    <source>
        <dbReference type="EMBL" id="PDX81390.1"/>
    </source>
</evidence>
<reference evidence="4 5" key="1">
    <citation type="journal article" date="2017" name="Front. Microbiol.">
        <title>New Insights into the Diversity of the Genus Faecalibacterium.</title>
        <authorList>
            <person name="Benevides L."/>
            <person name="Burman S."/>
            <person name="Martin R."/>
            <person name="Robert V."/>
            <person name="Thomas M."/>
            <person name="Miquel S."/>
            <person name="Chain F."/>
            <person name="Sokol H."/>
            <person name="Bermudez-Humaran L.G."/>
            <person name="Morrison M."/>
            <person name="Langella P."/>
            <person name="Azevedo V.A."/>
            <person name="Chatel J.M."/>
            <person name="Soares S."/>
        </authorList>
    </citation>
    <scope>NUCLEOTIDE SEQUENCE [LARGE SCALE GENOMIC DNA]</scope>
    <source>
        <strain evidence="2 5">CNCM I 4573</strain>
        <strain evidence="3 4">CNCM I 4575</strain>
    </source>
</reference>
<dbReference type="Proteomes" id="UP000220005">
    <property type="component" value="Unassembled WGS sequence"/>
</dbReference>
<name>A0A2A7AQJ1_9FIRM</name>
<dbReference type="InterPro" id="IPR010982">
    <property type="entry name" value="Lambda_DNA-bd_dom_sf"/>
</dbReference>
<dbReference type="Pfam" id="PF13443">
    <property type="entry name" value="HTH_26"/>
    <property type="match status" value="1"/>
</dbReference>
<dbReference type="EMBL" id="NMTY01000015">
    <property type="protein sequence ID" value="PDX81390.1"/>
    <property type="molecule type" value="Genomic_DNA"/>
</dbReference>
<dbReference type="PROSITE" id="PS50943">
    <property type="entry name" value="HTH_CROC1"/>
    <property type="match status" value="1"/>
</dbReference>
<evidence type="ECO:0000313" key="2">
    <source>
        <dbReference type="EMBL" id="PDX74119.1"/>
    </source>
</evidence>